<sequence length="178" mass="18931">MTEHDTHTRGPRREPEVLTFAEARTAVVRGRDIPSGELAAFFDASFGALAGFLRSRALSPVGPAFALYPRLPAETTDLDVGFAIDHPLVGDHTTDSGIVVSASRLPGGPAATVSHVGPYDALGDAWRGLLDWASRNGHAPGLPFWEVYVTEPSPTADPATLRTDLFLPVEAERVPPAP</sequence>
<evidence type="ECO:0000259" key="1">
    <source>
        <dbReference type="SMART" id="SM00871"/>
    </source>
</evidence>
<reference evidence="2 3" key="1">
    <citation type="submission" date="2024-09" db="EMBL/GenBank/DDBJ databases">
        <authorList>
            <person name="Salinas-Garcia M.A."/>
            <person name="Prieme A."/>
        </authorList>
    </citation>
    <scope>NUCLEOTIDE SEQUENCE [LARGE SCALE GENOMIC DNA]</scope>
    <source>
        <strain evidence="2 3">DSM 21081</strain>
    </source>
</reference>
<dbReference type="Proteomes" id="UP001575652">
    <property type="component" value="Unassembled WGS sequence"/>
</dbReference>
<dbReference type="Gene3D" id="3.20.80.10">
    <property type="entry name" value="Regulatory factor, effector binding domain"/>
    <property type="match status" value="1"/>
</dbReference>
<gene>
    <name evidence="2" type="ORF">ACETWP_02885</name>
</gene>
<organism evidence="2 3">
    <name type="scientific">Arthrobacter halodurans</name>
    <dbReference type="NCBI Taxonomy" id="516699"/>
    <lineage>
        <taxon>Bacteria</taxon>
        <taxon>Bacillati</taxon>
        <taxon>Actinomycetota</taxon>
        <taxon>Actinomycetes</taxon>
        <taxon>Micrococcales</taxon>
        <taxon>Micrococcaceae</taxon>
        <taxon>Arthrobacter</taxon>
    </lineage>
</organism>
<dbReference type="EMBL" id="JBHDLJ010000002">
    <property type="protein sequence ID" value="MFB0833520.1"/>
    <property type="molecule type" value="Genomic_DNA"/>
</dbReference>
<protein>
    <submittedName>
        <fullName evidence="2">GyrI-like domain-containing protein</fullName>
    </submittedName>
</protein>
<evidence type="ECO:0000313" key="2">
    <source>
        <dbReference type="EMBL" id="MFB0833520.1"/>
    </source>
</evidence>
<evidence type="ECO:0000313" key="3">
    <source>
        <dbReference type="Proteomes" id="UP001575652"/>
    </source>
</evidence>
<dbReference type="InterPro" id="IPR011256">
    <property type="entry name" value="Reg_factor_effector_dom_sf"/>
</dbReference>
<dbReference type="RefSeq" id="WP_373970687.1">
    <property type="nucleotide sequence ID" value="NZ_JBHDLJ010000002.1"/>
</dbReference>
<dbReference type="InterPro" id="IPR029442">
    <property type="entry name" value="GyrI-like"/>
</dbReference>
<dbReference type="Pfam" id="PF06445">
    <property type="entry name" value="GyrI-like"/>
    <property type="match status" value="1"/>
</dbReference>
<proteinExistence type="predicted"/>
<dbReference type="SMART" id="SM00871">
    <property type="entry name" value="AraC_E_bind"/>
    <property type="match status" value="1"/>
</dbReference>
<dbReference type="InterPro" id="IPR010499">
    <property type="entry name" value="AraC_E-bd"/>
</dbReference>
<comment type="caution">
    <text evidence="2">The sequence shown here is derived from an EMBL/GenBank/DDBJ whole genome shotgun (WGS) entry which is preliminary data.</text>
</comment>
<dbReference type="SUPFAM" id="SSF55136">
    <property type="entry name" value="Probable bacterial effector-binding domain"/>
    <property type="match status" value="1"/>
</dbReference>
<keyword evidence="3" id="KW-1185">Reference proteome</keyword>
<feature type="domain" description="AraC effector-binding" evidence="1">
    <location>
        <begin position="13"/>
        <end position="170"/>
    </location>
</feature>
<name>A0ABV4UJ12_9MICC</name>
<accession>A0ABV4UJ12</accession>